<evidence type="ECO:0000313" key="4">
    <source>
        <dbReference type="RefSeq" id="XP_013396487.1"/>
    </source>
</evidence>
<accession>A0A1S3IE29</accession>
<dbReference type="OrthoDB" id="8927528at2759"/>
<dbReference type="Gene3D" id="1.10.510.10">
    <property type="entry name" value="Transferase(Phosphotransferase) domain 1"/>
    <property type="match status" value="1"/>
</dbReference>
<dbReference type="PROSITE" id="PS50011">
    <property type="entry name" value="PROTEIN_KINASE_DOM"/>
    <property type="match status" value="1"/>
</dbReference>
<dbReference type="PANTHER" id="PTHR26392:SF92">
    <property type="entry name" value="PROTEIN KINASE DOMAIN-CONTAINING PROTEIN"/>
    <property type="match status" value="1"/>
</dbReference>
<feature type="domain" description="Protein kinase" evidence="2">
    <location>
        <begin position="14"/>
        <end position="293"/>
    </location>
</feature>
<keyword evidence="3" id="KW-1185">Reference proteome</keyword>
<evidence type="ECO:0000256" key="1">
    <source>
        <dbReference type="SAM" id="MobiDB-lite"/>
    </source>
</evidence>
<dbReference type="SUPFAM" id="SSF56112">
    <property type="entry name" value="Protein kinase-like (PK-like)"/>
    <property type="match status" value="1"/>
</dbReference>
<sequence>MEGRFEDASHQLEIMKTHIPKSGIWSQVYPLHLKDSGEKVMIKAYLEVTEDDVLDDIAALRFLGKPGEIYVPALMGSFNDPSTSLPSLVFSGTIMSLRKRCVRKIGHVSSKEDCKWRLFVSLIPLLQQLIDALEWLHRKGFVHMELSMETVMVDQPPEKHGHIQLFNIGCPRPANIPSAGRLQPLGACRYLPLEVLQGGVYTHDGDIYGFGLIMWELWNGQQVYDDASDVTVEEFTNRLLTGEAVLSALSDVHGANAQGLETKWWAIIQKCTQRQPEERLNQNQIKRELEAYVGSILAKPTLKKGYEPVTPQLPQVNYKPGYRNPDISES</sequence>
<proteinExistence type="predicted"/>
<evidence type="ECO:0000313" key="3">
    <source>
        <dbReference type="Proteomes" id="UP000085678"/>
    </source>
</evidence>
<evidence type="ECO:0000259" key="2">
    <source>
        <dbReference type="PROSITE" id="PS50011"/>
    </source>
</evidence>
<reference evidence="4" key="1">
    <citation type="submission" date="2025-08" db="UniProtKB">
        <authorList>
            <consortium name="RefSeq"/>
        </authorList>
    </citation>
    <scope>IDENTIFICATION</scope>
    <source>
        <tissue evidence="4">Gonads</tissue>
    </source>
</reference>
<dbReference type="InParanoid" id="A0A1S3IE29"/>
<dbReference type="GO" id="GO:0004672">
    <property type="term" value="F:protein kinase activity"/>
    <property type="evidence" value="ECO:0007669"/>
    <property type="project" value="InterPro"/>
</dbReference>
<feature type="region of interest" description="Disordered" evidence="1">
    <location>
        <begin position="308"/>
        <end position="330"/>
    </location>
</feature>
<dbReference type="InterPro" id="IPR000719">
    <property type="entry name" value="Prot_kinase_dom"/>
</dbReference>
<dbReference type="KEGG" id="lak:106163451"/>
<dbReference type="RefSeq" id="XP_013396487.1">
    <property type="nucleotide sequence ID" value="XM_013541033.1"/>
</dbReference>
<dbReference type="GO" id="GO:0005524">
    <property type="term" value="F:ATP binding"/>
    <property type="evidence" value="ECO:0007669"/>
    <property type="project" value="InterPro"/>
</dbReference>
<dbReference type="InterPro" id="IPR011009">
    <property type="entry name" value="Kinase-like_dom_sf"/>
</dbReference>
<dbReference type="Pfam" id="PF00069">
    <property type="entry name" value="Pkinase"/>
    <property type="match status" value="1"/>
</dbReference>
<dbReference type="AlphaFoldDB" id="A0A1S3IE29"/>
<name>A0A1S3IE29_LINAN</name>
<protein>
    <submittedName>
        <fullName evidence="4">CBL-interacting protein kinase 17-like</fullName>
    </submittedName>
</protein>
<dbReference type="PANTHER" id="PTHR26392">
    <property type="entry name" value="MITOGEN-ACTIVATED PROTEIN KINASE KINASE KINASE 7-RELATED"/>
    <property type="match status" value="1"/>
</dbReference>
<dbReference type="STRING" id="7574.A0A1S3IE29"/>
<organism evidence="3 4">
    <name type="scientific">Lingula anatina</name>
    <name type="common">Brachiopod</name>
    <name type="synonym">Lingula unguis</name>
    <dbReference type="NCBI Taxonomy" id="7574"/>
    <lineage>
        <taxon>Eukaryota</taxon>
        <taxon>Metazoa</taxon>
        <taxon>Spiralia</taxon>
        <taxon>Lophotrochozoa</taxon>
        <taxon>Brachiopoda</taxon>
        <taxon>Linguliformea</taxon>
        <taxon>Lingulata</taxon>
        <taxon>Lingulida</taxon>
        <taxon>Linguloidea</taxon>
        <taxon>Lingulidae</taxon>
        <taxon>Lingula</taxon>
    </lineage>
</organism>
<gene>
    <name evidence="4" type="primary">LOC106163451</name>
</gene>
<dbReference type="GeneID" id="106163451"/>
<dbReference type="SMART" id="SM00220">
    <property type="entry name" value="S_TKc"/>
    <property type="match status" value="1"/>
</dbReference>
<dbReference type="Proteomes" id="UP000085678">
    <property type="component" value="Unplaced"/>
</dbReference>